<accession>A0A2V5HB06</accession>
<reference evidence="1 2" key="1">
    <citation type="submission" date="2018-02" db="EMBL/GenBank/DDBJ databases">
        <title>The genomes of Aspergillus section Nigri reveals drivers in fungal speciation.</title>
        <authorList>
            <consortium name="DOE Joint Genome Institute"/>
            <person name="Vesth T.C."/>
            <person name="Nybo J."/>
            <person name="Theobald S."/>
            <person name="Brandl J."/>
            <person name="Frisvad J.C."/>
            <person name="Nielsen K.F."/>
            <person name="Lyhne E.K."/>
            <person name="Kogle M.E."/>
            <person name="Kuo A."/>
            <person name="Riley R."/>
            <person name="Clum A."/>
            <person name="Nolan M."/>
            <person name="Lipzen A."/>
            <person name="Salamov A."/>
            <person name="Henrissat B."/>
            <person name="Wiebenga A."/>
            <person name="De vries R.P."/>
            <person name="Grigoriev I.V."/>
            <person name="Mortensen U.H."/>
            <person name="Andersen M.R."/>
            <person name="Baker S.E."/>
        </authorList>
    </citation>
    <scope>NUCLEOTIDE SEQUENCE [LARGE SCALE GENOMIC DNA]</scope>
    <source>
        <strain evidence="1 2">CBS 115571</strain>
    </source>
</reference>
<dbReference type="EMBL" id="KZ825116">
    <property type="protein sequence ID" value="PYI21565.1"/>
    <property type="molecule type" value="Genomic_DNA"/>
</dbReference>
<evidence type="ECO:0000313" key="1">
    <source>
        <dbReference type="EMBL" id="PYI21565.1"/>
    </source>
</evidence>
<dbReference type="AlphaFoldDB" id="A0A2V5HB06"/>
<sequence>MSVRKPSVGCVSCTSLRQHGRWAAKLLPCWTLTFRTSALAFDFDVIGALLGLRLTASFPCPTTSALDVISFWLMPTRRIAF</sequence>
<organism evidence="1 2">
    <name type="scientific">Aspergillus violaceofuscus (strain CBS 115571)</name>
    <dbReference type="NCBI Taxonomy" id="1450538"/>
    <lineage>
        <taxon>Eukaryota</taxon>
        <taxon>Fungi</taxon>
        <taxon>Dikarya</taxon>
        <taxon>Ascomycota</taxon>
        <taxon>Pezizomycotina</taxon>
        <taxon>Eurotiomycetes</taxon>
        <taxon>Eurotiomycetidae</taxon>
        <taxon>Eurotiales</taxon>
        <taxon>Aspergillaceae</taxon>
        <taxon>Aspergillus</taxon>
    </lineage>
</organism>
<evidence type="ECO:0000313" key="2">
    <source>
        <dbReference type="Proteomes" id="UP000249829"/>
    </source>
</evidence>
<name>A0A2V5HB06_ASPV1</name>
<keyword evidence="2" id="KW-1185">Reference proteome</keyword>
<protein>
    <submittedName>
        <fullName evidence="1">Uncharacterized protein</fullName>
    </submittedName>
</protein>
<dbReference type="Proteomes" id="UP000249829">
    <property type="component" value="Unassembled WGS sequence"/>
</dbReference>
<proteinExistence type="predicted"/>
<gene>
    <name evidence="1" type="ORF">BO99DRAFT_70755</name>
</gene>